<dbReference type="PANTHER" id="PTHR13748:SF46">
    <property type="entry name" value="ZINC CHAPERONE YEIR"/>
    <property type="match status" value="1"/>
</dbReference>
<dbReference type="OrthoDB" id="9808822at2"/>
<feature type="region of interest" description="Disordered" evidence="1">
    <location>
        <begin position="212"/>
        <end position="232"/>
    </location>
</feature>
<feature type="domain" description="CobW/HypB/UreG nucleotide-binding" evidence="2">
    <location>
        <begin position="12"/>
        <end position="189"/>
    </location>
</feature>
<dbReference type="PANTHER" id="PTHR13748">
    <property type="entry name" value="COBW-RELATED"/>
    <property type="match status" value="1"/>
</dbReference>
<dbReference type="Gene3D" id="3.40.50.300">
    <property type="entry name" value="P-loop containing nucleotide triphosphate hydrolases"/>
    <property type="match status" value="1"/>
</dbReference>
<dbReference type="InterPro" id="IPR003495">
    <property type="entry name" value="CobW/HypB/UreG_nucleotide-bd"/>
</dbReference>
<protein>
    <submittedName>
        <fullName evidence="3">Cobalamin biosynthesis protein CobW</fullName>
    </submittedName>
</protein>
<dbReference type="GO" id="GO:0005737">
    <property type="term" value="C:cytoplasm"/>
    <property type="evidence" value="ECO:0007669"/>
    <property type="project" value="TreeGrafter"/>
</dbReference>
<dbReference type="Pfam" id="PF02492">
    <property type="entry name" value="cobW"/>
    <property type="match status" value="1"/>
</dbReference>
<name>A0A317C6Z7_9GAMM</name>
<gene>
    <name evidence="3" type="ORF">DKT75_21135</name>
</gene>
<dbReference type="SUPFAM" id="SSF52540">
    <property type="entry name" value="P-loop containing nucleoside triphosphate hydrolases"/>
    <property type="match status" value="1"/>
</dbReference>
<evidence type="ECO:0000313" key="3">
    <source>
        <dbReference type="EMBL" id="PWQ93193.1"/>
    </source>
</evidence>
<organism evidence="3 4">
    <name type="scientific">Leucothrix arctica</name>
    <dbReference type="NCBI Taxonomy" id="1481894"/>
    <lineage>
        <taxon>Bacteria</taxon>
        <taxon>Pseudomonadati</taxon>
        <taxon>Pseudomonadota</taxon>
        <taxon>Gammaproteobacteria</taxon>
        <taxon>Thiotrichales</taxon>
        <taxon>Thiotrichaceae</taxon>
        <taxon>Leucothrix</taxon>
    </lineage>
</organism>
<dbReference type="Proteomes" id="UP000245506">
    <property type="component" value="Unassembled WGS sequence"/>
</dbReference>
<dbReference type="CDD" id="cd03112">
    <property type="entry name" value="CobW-like"/>
    <property type="match status" value="1"/>
</dbReference>
<dbReference type="AlphaFoldDB" id="A0A317C6Z7"/>
<sequence>MNAKRLDIKAVPTNIITGFLGVGKTSTILQLLKNKPESERWAVLVNEFGEIGVDGSLLQGQQINDSGIFVTEVPGGCMCCAAGLPMQIALNQLLMNAMPDRLLIEPTGLGHPKEIMQVLSTKHYEEVLSLQQTLTLVDARNLSDERYTSHETFNQQIAIADTVIGNKADLYTDADKANLIEYVKQHAAPHTDVIFASHGDIDLSVLSGKATASVDEHGHHHHHGHEDKPLVSDMPMPEVGFLKAENQGEGFKSVGWRFAKEKVFDYQKLAEFLKAVDAERVKGAFITNEGLVGFNITRDAQTEMALKSCEESRVEIIGEGLDDSLEAGLMACLDDNS</sequence>
<proteinExistence type="predicted"/>
<dbReference type="RefSeq" id="WP_109826814.1">
    <property type="nucleotide sequence ID" value="NZ_QGKL01000043.1"/>
</dbReference>
<comment type="caution">
    <text evidence="3">The sequence shown here is derived from an EMBL/GenBank/DDBJ whole genome shotgun (WGS) entry which is preliminary data.</text>
</comment>
<dbReference type="EMBL" id="QGKL01000043">
    <property type="protein sequence ID" value="PWQ93193.1"/>
    <property type="molecule type" value="Genomic_DNA"/>
</dbReference>
<keyword evidence="4" id="KW-1185">Reference proteome</keyword>
<feature type="compositionally biased region" description="Basic and acidic residues" evidence="1">
    <location>
        <begin position="214"/>
        <end position="230"/>
    </location>
</feature>
<dbReference type="InterPro" id="IPR027417">
    <property type="entry name" value="P-loop_NTPase"/>
</dbReference>
<dbReference type="InterPro" id="IPR051316">
    <property type="entry name" value="Zinc-reg_GTPase_activator"/>
</dbReference>
<evidence type="ECO:0000259" key="2">
    <source>
        <dbReference type="Pfam" id="PF02492"/>
    </source>
</evidence>
<evidence type="ECO:0000256" key="1">
    <source>
        <dbReference type="SAM" id="MobiDB-lite"/>
    </source>
</evidence>
<accession>A0A317C6Z7</accession>
<evidence type="ECO:0000313" key="4">
    <source>
        <dbReference type="Proteomes" id="UP000245506"/>
    </source>
</evidence>
<reference evidence="3 4" key="1">
    <citation type="submission" date="2018-05" db="EMBL/GenBank/DDBJ databases">
        <title>Leucothrix arctica sp. nov., isolated from Arctic seawater.</title>
        <authorList>
            <person name="Choi A."/>
            <person name="Baek K."/>
        </authorList>
    </citation>
    <scope>NUCLEOTIDE SEQUENCE [LARGE SCALE GENOMIC DNA]</scope>
    <source>
        <strain evidence="3 4">IMCC9719</strain>
    </source>
</reference>